<dbReference type="Proteomes" id="UP001212997">
    <property type="component" value="Unassembled WGS sequence"/>
</dbReference>
<evidence type="ECO:0000256" key="1">
    <source>
        <dbReference type="SAM" id="MobiDB-lite"/>
    </source>
</evidence>
<accession>A0AAD5V3T0</accession>
<proteinExistence type="predicted"/>
<feature type="compositionally biased region" description="Polar residues" evidence="1">
    <location>
        <begin position="47"/>
        <end position="62"/>
    </location>
</feature>
<gene>
    <name evidence="2" type="ORF">NLI96_g4906</name>
</gene>
<evidence type="ECO:0000313" key="3">
    <source>
        <dbReference type="Proteomes" id="UP001212997"/>
    </source>
</evidence>
<comment type="caution">
    <text evidence="2">The sequence shown here is derived from an EMBL/GenBank/DDBJ whole genome shotgun (WGS) entry which is preliminary data.</text>
</comment>
<feature type="region of interest" description="Disordered" evidence="1">
    <location>
        <begin position="32"/>
        <end position="66"/>
    </location>
</feature>
<protein>
    <submittedName>
        <fullName evidence="2">Uncharacterized protein</fullName>
    </submittedName>
</protein>
<reference evidence="2" key="1">
    <citation type="submission" date="2022-07" db="EMBL/GenBank/DDBJ databases">
        <title>Genome Sequence of Physisporinus lineatus.</title>
        <authorList>
            <person name="Buettner E."/>
        </authorList>
    </citation>
    <scope>NUCLEOTIDE SEQUENCE</scope>
    <source>
        <strain evidence="2">VT162</strain>
    </source>
</reference>
<keyword evidence="3" id="KW-1185">Reference proteome</keyword>
<name>A0AAD5V3T0_9APHY</name>
<organism evidence="2 3">
    <name type="scientific">Meripilus lineatus</name>
    <dbReference type="NCBI Taxonomy" id="2056292"/>
    <lineage>
        <taxon>Eukaryota</taxon>
        <taxon>Fungi</taxon>
        <taxon>Dikarya</taxon>
        <taxon>Basidiomycota</taxon>
        <taxon>Agaricomycotina</taxon>
        <taxon>Agaricomycetes</taxon>
        <taxon>Polyporales</taxon>
        <taxon>Meripilaceae</taxon>
        <taxon>Meripilus</taxon>
    </lineage>
</organism>
<evidence type="ECO:0000313" key="2">
    <source>
        <dbReference type="EMBL" id="KAJ3485530.1"/>
    </source>
</evidence>
<sequence>MPTDVAPSNHVYCRTARSGSLGIPVSIPPVDSAAPIHPSPPPLTGFDDNNQWEASSESSETSQPDHCRNHEIRGICVYEYSAASSYDFKLYLTTIETEDVLSIVTHQSETITANILIGLEITSDIGSRQMTALRQVCQGMKLRTNNLEHMFSDQETTQDPHQTKITCTYTKNQKVHHYRLKFTFTAKFALQHRSARQDGHNNQDLETKFTIFSSWHYPSYLKESNRRLNVTRATAEFGEGGGNRFAENIERILSGLRPFDTMN</sequence>
<dbReference type="AlphaFoldDB" id="A0AAD5V3T0"/>
<dbReference type="EMBL" id="JANAWD010000150">
    <property type="protein sequence ID" value="KAJ3485530.1"/>
    <property type="molecule type" value="Genomic_DNA"/>
</dbReference>